<evidence type="ECO:0000313" key="2">
    <source>
        <dbReference type="EMBL" id="OGY94345.1"/>
    </source>
</evidence>
<feature type="chain" id="PRO_5009582195" evidence="1">
    <location>
        <begin position="29"/>
        <end position="148"/>
    </location>
</feature>
<keyword evidence="1" id="KW-0732">Signal</keyword>
<name>A0A1G2BYU3_9BACT</name>
<dbReference type="EMBL" id="MHKQ01000009">
    <property type="protein sequence ID" value="OGY94345.1"/>
    <property type="molecule type" value="Genomic_DNA"/>
</dbReference>
<evidence type="ECO:0000313" key="3">
    <source>
        <dbReference type="Proteomes" id="UP000177626"/>
    </source>
</evidence>
<organism evidence="2 3">
    <name type="scientific">Candidatus Komeilibacteria bacterium RIFOXYC1_FULL_37_11</name>
    <dbReference type="NCBI Taxonomy" id="1798555"/>
    <lineage>
        <taxon>Bacteria</taxon>
        <taxon>Candidatus Komeiliibacteriota</taxon>
    </lineage>
</organism>
<proteinExistence type="predicted"/>
<protein>
    <submittedName>
        <fullName evidence="2">Uncharacterized protein</fullName>
    </submittedName>
</protein>
<reference evidence="2 3" key="1">
    <citation type="journal article" date="2016" name="Nat. Commun.">
        <title>Thousands of microbial genomes shed light on interconnected biogeochemical processes in an aquifer system.</title>
        <authorList>
            <person name="Anantharaman K."/>
            <person name="Brown C.T."/>
            <person name="Hug L.A."/>
            <person name="Sharon I."/>
            <person name="Castelle C.J."/>
            <person name="Probst A.J."/>
            <person name="Thomas B.C."/>
            <person name="Singh A."/>
            <person name="Wilkins M.J."/>
            <person name="Karaoz U."/>
            <person name="Brodie E.L."/>
            <person name="Williams K.H."/>
            <person name="Hubbard S.S."/>
            <person name="Banfield J.F."/>
        </authorList>
    </citation>
    <scope>NUCLEOTIDE SEQUENCE [LARGE SCALE GENOMIC DNA]</scope>
</reference>
<sequence>MKKSKFYLLSGFLGLVATTLIVSSLASAHGLGGQFDRGNISPERQQAMEEARQEMETYHNVIVTALDNGDYEAWKTAMDSHPRITDIINADNFGQFVQMHNYMQEGDFEAAQEIRDELGLEKAGPMMGMGFGRGLRMGHQFRGENLVE</sequence>
<dbReference type="AlphaFoldDB" id="A0A1G2BYU3"/>
<accession>A0A1G2BYU3</accession>
<gene>
    <name evidence="2" type="ORF">A2406_02935</name>
</gene>
<comment type="caution">
    <text evidence="2">The sequence shown here is derived from an EMBL/GenBank/DDBJ whole genome shotgun (WGS) entry which is preliminary data.</text>
</comment>
<evidence type="ECO:0000256" key="1">
    <source>
        <dbReference type="SAM" id="SignalP"/>
    </source>
</evidence>
<feature type="signal peptide" evidence="1">
    <location>
        <begin position="1"/>
        <end position="28"/>
    </location>
</feature>
<dbReference type="Proteomes" id="UP000177626">
    <property type="component" value="Unassembled WGS sequence"/>
</dbReference>